<dbReference type="InterPro" id="IPR036291">
    <property type="entry name" value="NAD(P)-bd_dom_sf"/>
</dbReference>
<dbReference type="AlphaFoldDB" id="A0A6I4SXN1"/>
<dbReference type="PANTHER" id="PTHR42879">
    <property type="entry name" value="3-OXOACYL-(ACYL-CARRIER-PROTEIN) REDUCTASE"/>
    <property type="match status" value="1"/>
</dbReference>
<protein>
    <submittedName>
        <fullName evidence="2">SDR family oxidoreductase</fullName>
    </submittedName>
</protein>
<name>A0A6I4SXN1_9SPHN</name>
<gene>
    <name evidence="2" type="ORF">GRI89_13795</name>
</gene>
<dbReference type="PRINTS" id="PR00081">
    <property type="entry name" value="GDHRDH"/>
</dbReference>
<dbReference type="InterPro" id="IPR002347">
    <property type="entry name" value="SDR_fam"/>
</dbReference>
<proteinExistence type="inferred from homology"/>
<dbReference type="Gene3D" id="3.40.50.720">
    <property type="entry name" value="NAD(P)-binding Rossmann-like Domain"/>
    <property type="match status" value="1"/>
</dbReference>
<comment type="caution">
    <text evidence="2">The sequence shown here is derived from an EMBL/GenBank/DDBJ whole genome shotgun (WGS) entry which is preliminary data.</text>
</comment>
<evidence type="ECO:0000313" key="2">
    <source>
        <dbReference type="EMBL" id="MXO60613.1"/>
    </source>
</evidence>
<dbReference type="InterPro" id="IPR050259">
    <property type="entry name" value="SDR"/>
</dbReference>
<sequence>MDFGIRGRKAIVNGGSAGIGKSTALALAREGCEVFVSARGEERLVAACNVIADVTGSMVVPVVADHATSEGRAAILAACPEPDILVGTCAPPPMTPDYREIDAAQWHEAIRISLLGPIDFMNAVVDGMAQRGWGRVVNIATVAAKYPGEIRILSGSTRAALTNYAVAVSKVVAKHGVTINTVLPGMHYTATVDELFNARAKAKGITFEQEVAEFVEAWHIASGTFGDPDDAGAIVAMFCSEAAKYITGQSLVIDGGATNSTF</sequence>
<dbReference type="Proteomes" id="UP000433652">
    <property type="component" value="Unassembled WGS sequence"/>
</dbReference>
<keyword evidence="3" id="KW-1185">Reference proteome</keyword>
<dbReference type="SUPFAM" id="SSF51735">
    <property type="entry name" value="NAD(P)-binding Rossmann-fold domains"/>
    <property type="match status" value="1"/>
</dbReference>
<dbReference type="Pfam" id="PF13561">
    <property type="entry name" value="adh_short_C2"/>
    <property type="match status" value="1"/>
</dbReference>
<organism evidence="2 3">
    <name type="scientific">Croceibacterium salegens</name>
    <dbReference type="NCBI Taxonomy" id="1737568"/>
    <lineage>
        <taxon>Bacteria</taxon>
        <taxon>Pseudomonadati</taxon>
        <taxon>Pseudomonadota</taxon>
        <taxon>Alphaproteobacteria</taxon>
        <taxon>Sphingomonadales</taxon>
        <taxon>Erythrobacteraceae</taxon>
        <taxon>Croceibacterium</taxon>
    </lineage>
</organism>
<accession>A0A6I4SXN1</accession>
<dbReference type="PANTHER" id="PTHR42879:SF6">
    <property type="entry name" value="NADPH-DEPENDENT REDUCTASE BACG"/>
    <property type="match status" value="1"/>
</dbReference>
<evidence type="ECO:0000313" key="3">
    <source>
        <dbReference type="Proteomes" id="UP000433652"/>
    </source>
</evidence>
<reference evidence="2 3" key="1">
    <citation type="submission" date="2019-12" db="EMBL/GenBank/DDBJ databases">
        <title>Genomic-based taxomic classification of the family Erythrobacteraceae.</title>
        <authorList>
            <person name="Xu L."/>
        </authorList>
    </citation>
    <scope>NUCLEOTIDE SEQUENCE [LARGE SCALE GENOMIC DNA]</scope>
    <source>
        <strain evidence="2 3">MCCC 1K01500</strain>
    </source>
</reference>
<comment type="similarity">
    <text evidence="1">Belongs to the short-chain dehydrogenases/reductases (SDR) family.</text>
</comment>
<dbReference type="RefSeq" id="WP_328598265.1">
    <property type="nucleotide sequence ID" value="NZ_WTYM01000052.1"/>
</dbReference>
<dbReference type="EMBL" id="WTYM01000052">
    <property type="protein sequence ID" value="MXO60613.1"/>
    <property type="molecule type" value="Genomic_DNA"/>
</dbReference>
<evidence type="ECO:0000256" key="1">
    <source>
        <dbReference type="ARBA" id="ARBA00006484"/>
    </source>
</evidence>